<dbReference type="RefSeq" id="WP_058123955.1">
    <property type="nucleotide sequence ID" value="NZ_CYRX01000031.1"/>
</dbReference>
<sequence>MQRGGCLCGAITYEVTGALGPVTACHCTQCRKQTGHYAAAVPAPWGDVTLSGTPKWYNSTPGARRGFCGTCGSYLFWEEYDGLVYLMAGAFDAPTGLRMDGHIYYADKGDYYTAGEDLPCFAAGRSGPEVPS</sequence>
<keyword evidence="4" id="KW-0456">Lyase</keyword>
<dbReference type="Pfam" id="PF04828">
    <property type="entry name" value="GFA"/>
    <property type="match status" value="1"/>
</dbReference>
<name>A0A0P1FJ16_9RHOB</name>
<proteinExistence type="inferred from homology"/>
<evidence type="ECO:0000256" key="1">
    <source>
        <dbReference type="ARBA" id="ARBA00005495"/>
    </source>
</evidence>
<dbReference type="PROSITE" id="PS51891">
    <property type="entry name" value="CENP_V_GFA"/>
    <property type="match status" value="1"/>
</dbReference>
<dbReference type="AlphaFoldDB" id="A0A0P1FJ16"/>
<evidence type="ECO:0000256" key="2">
    <source>
        <dbReference type="ARBA" id="ARBA00022723"/>
    </source>
</evidence>
<evidence type="ECO:0000259" key="5">
    <source>
        <dbReference type="PROSITE" id="PS51891"/>
    </source>
</evidence>
<dbReference type="GO" id="GO:0046872">
    <property type="term" value="F:metal ion binding"/>
    <property type="evidence" value="ECO:0007669"/>
    <property type="project" value="UniProtKB-KW"/>
</dbReference>
<dbReference type="Gene3D" id="3.90.1590.10">
    <property type="entry name" value="glutathione-dependent formaldehyde- activating enzyme (gfa)"/>
    <property type="match status" value="1"/>
</dbReference>
<dbReference type="EMBL" id="CYRX01000031">
    <property type="protein sequence ID" value="CUH61142.1"/>
    <property type="molecule type" value="Genomic_DNA"/>
</dbReference>
<evidence type="ECO:0000256" key="3">
    <source>
        <dbReference type="ARBA" id="ARBA00022833"/>
    </source>
</evidence>
<dbReference type="SUPFAM" id="SSF51316">
    <property type="entry name" value="Mss4-like"/>
    <property type="match status" value="1"/>
</dbReference>
<gene>
    <name evidence="6" type="ORF">THS5294_02443</name>
</gene>
<accession>A0A0P1FJ16</accession>
<protein>
    <recommendedName>
        <fullName evidence="5">CENP-V/GFA domain-containing protein</fullName>
    </recommendedName>
</protein>
<reference evidence="6 7" key="1">
    <citation type="submission" date="2015-09" db="EMBL/GenBank/DDBJ databases">
        <authorList>
            <consortium name="Swine Surveillance"/>
        </authorList>
    </citation>
    <scope>NUCLEOTIDE SEQUENCE [LARGE SCALE GENOMIC DNA]</scope>
    <source>
        <strain evidence="6 7">CECT 5294</strain>
    </source>
</reference>
<evidence type="ECO:0000313" key="7">
    <source>
        <dbReference type="Proteomes" id="UP000051298"/>
    </source>
</evidence>
<dbReference type="InterPro" id="IPR011057">
    <property type="entry name" value="Mss4-like_sf"/>
</dbReference>
<keyword evidence="3" id="KW-0862">Zinc</keyword>
<dbReference type="GO" id="GO:0016846">
    <property type="term" value="F:carbon-sulfur lyase activity"/>
    <property type="evidence" value="ECO:0007669"/>
    <property type="project" value="InterPro"/>
</dbReference>
<dbReference type="eggNOG" id="COG3791">
    <property type="taxonomic scope" value="Bacteria"/>
</dbReference>
<evidence type="ECO:0000313" key="6">
    <source>
        <dbReference type="EMBL" id="CUH61142.1"/>
    </source>
</evidence>
<organism evidence="6 7">
    <name type="scientific">Thalassobacter stenotrophicus</name>
    <dbReference type="NCBI Taxonomy" id="266809"/>
    <lineage>
        <taxon>Bacteria</taxon>
        <taxon>Pseudomonadati</taxon>
        <taxon>Pseudomonadota</taxon>
        <taxon>Alphaproteobacteria</taxon>
        <taxon>Rhodobacterales</taxon>
        <taxon>Roseobacteraceae</taxon>
        <taxon>Thalassobacter</taxon>
    </lineage>
</organism>
<comment type="similarity">
    <text evidence="1">Belongs to the Gfa family.</text>
</comment>
<dbReference type="Proteomes" id="UP000051298">
    <property type="component" value="Unassembled WGS sequence"/>
</dbReference>
<keyword evidence="2" id="KW-0479">Metal-binding</keyword>
<evidence type="ECO:0000256" key="4">
    <source>
        <dbReference type="ARBA" id="ARBA00023239"/>
    </source>
</evidence>
<dbReference type="STRING" id="266809.PM03_11390"/>
<feature type="domain" description="CENP-V/GFA" evidence="5">
    <location>
        <begin position="2"/>
        <end position="113"/>
    </location>
</feature>
<dbReference type="InterPro" id="IPR006913">
    <property type="entry name" value="CENP-V/GFA"/>
</dbReference>
<dbReference type="PANTHER" id="PTHR33337">
    <property type="entry name" value="GFA DOMAIN-CONTAINING PROTEIN"/>
    <property type="match status" value="1"/>
</dbReference>
<dbReference type="PANTHER" id="PTHR33337:SF40">
    <property type="entry name" value="CENP-V_GFA DOMAIN-CONTAINING PROTEIN-RELATED"/>
    <property type="match status" value="1"/>
</dbReference>